<evidence type="ECO:0000313" key="7">
    <source>
        <dbReference type="Proteomes" id="UP000053859"/>
    </source>
</evidence>
<dbReference type="PATRIC" id="fig|146537.3.peg.3594"/>
<keyword evidence="2" id="KW-0328">Glycosyltransferase</keyword>
<accession>A0A0K8PL12</accession>
<evidence type="ECO:0000256" key="2">
    <source>
        <dbReference type="ARBA" id="ARBA00022676"/>
    </source>
</evidence>
<dbReference type="Gene3D" id="3.40.50.2000">
    <property type="entry name" value="Glycogen Phosphorylase B"/>
    <property type="match status" value="2"/>
</dbReference>
<dbReference type="InterPro" id="IPR028098">
    <property type="entry name" value="Glyco_trans_4-like_N"/>
</dbReference>
<dbReference type="AlphaFoldDB" id="A0A0K8PL12"/>
<sequence>MRQGSFGGGEGMRIWIFNHYAAPPDRAAGTRHYELGRVLAAKGHDVTVFASSFSHFSRREERLTPGEKVATRTIDGVRFVWVRTPPYTGNGYRRVLNMAHYAARVLSVQRGLNRPDVIVGSSVHLAAVLAAWLAARSRRARFVFEVRDLWPQTLIDMGALRANGLPARLLRLAESFCCRRASAVICLLPGAADYLEARGLPADKIHYVPNGIADLPRPTEPGEPADPNGADPGNPAAELIERIRRFRKDGCLTAGYIGSHGPANGVATIVAAAAELRAPGHPRVAVVMVGDGQEKTACQRLAHRHGLDNVLFWPPVPKQAVPAVLAELDVTLFCLRDVAVFKYGLSSNKLFDYLASGKPVLFASNAPGGPVRESGGGVCVPAESPADMAGALAGLAAMSETERERMGERGRRWVYQHHGMTALAGAFLAAVSEPAGRGGPVAEARL</sequence>
<dbReference type="Pfam" id="PF13579">
    <property type="entry name" value="Glyco_trans_4_4"/>
    <property type="match status" value="1"/>
</dbReference>
<proteinExistence type="predicted"/>
<keyword evidence="7" id="KW-1185">Reference proteome</keyword>
<reference evidence="6" key="1">
    <citation type="journal article" date="2015" name="Genome Announc.">
        <title>Draft Genome Sequence of Thiostrepton-Producing Streptomyces azureus ATCC 14921.</title>
        <authorList>
            <person name="Sakihara K."/>
            <person name="Maeda J."/>
            <person name="Tashiro K."/>
            <person name="Fujino Y."/>
            <person name="Kuhara S."/>
            <person name="Ohshima T."/>
            <person name="Ogata S."/>
            <person name="Doi K."/>
        </authorList>
    </citation>
    <scope>NUCLEOTIDE SEQUENCE [LARGE SCALE GENOMIC DNA]</scope>
    <source>
        <strain evidence="6">ATCC14921</strain>
    </source>
</reference>
<dbReference type="PANTHER" id="PTHR12526">
    <property type="entry name" value="GLYCOSYLTRANSFERASE"/>
    <property type="match status" value="1"/>
</dbReference>
<name>A0A0K8PL12_STRAJ</name>
<evidence type="ECO:0000256" key="3">
    <source>
        <dbReference type="ARBA" id="ARBA00022679"/>
    </source>
</evidence>
<dbReference type="PANTHER" id="PTHR12526:SF622">
    <property type="entry name" value="GLYCOSYLTRANSFERASE (GROUP I)"/>
    <property type="match status" value="1"/>
</dbReference>
<evidence type="ECO:0000313" key="6">
    <source>
        <dbReference type="EMBL" id="GAP48566.1"/>
    </source>
</evidence>
<dbReference type="Proteomes" id="UP000053859">
    <property type="component" value="Unassembled WGS sequence"/>
</dbReference>
<protein>
    <recommendedName>
        <fullName evidence="1">D-inositol 3-phosphate glycosyltransferase</fullName>
    </recommendedName>
</protein>
<evidence type="ECO:0000256" key="1">
    <source>
        <dbReference type="ARBA" id="ARBA00021292"/>
    </source>
</evidence>
<feature type="region of interest" description="Disordered" evidence="4">
    <location>
        <begin position="212"/>
        <end position="234"/>
    </location>
</feature>
<feature type="domain" description="Glycosyltransferase subfamily 4-like N-terminal" evidence="5">
    <location>
        <begin position="28"/>
        <end position="211"/>
    </location>
</feature>
<dbReference type="GO" id="GO:0016757">
    <property type="term" value="F:glycosyltransferase activity"/>
    <property type="evidence" value="ECO:0007669"/>
    <property type="project" value="UniProtKB-KW"/>
</dbReference>
<keyword evidence="3 6" id="KW-0808">Transferase</keyword>
<dbReference type="Pfam" id="PF13692">
    <property type="entry name" value="Glyco_trans_1_4"/>
    <property type="match status" value="1"/>
</dbReference>
<evidence type="ECO:0000259" key="5">
    <source>
        <dbReference type="Pfam" id="PF13579"/>
    </source>
</evidence>
<dbReference type="SUPFAM" id="SSF53756">
    <property type="entry name" value="UDP-Glycosyltransferase/glycogen phosphorylase"/>
    <property type="match status" value="1"/>
</dbReference>
<gene>
    <name evidence="6" type="ORF">SAZU_3392</name>
</gene>
<evidence type="ECO:0000256" key="4">
    <source>
        <dbReference type="SAM" id="MobiDB-lite"/>
    </source>
</evidence>
<organism evidence="6 7">
    <name type="scientific">Streptomyces azureus</name>
    <dbReference type="NCBI Taxonomy" id="146537"/>
    <lineage>
        <taxon>Bacteria</taxon>
        <taxon>Bacillati</taxon>
        <taxon>Actinomycetota</taxon>
        <taxon>Actinomycetes</taxon>
        <taxon>Kitasatosporales</taxon>
        <taxon>Streptomycetaceae</taxon>
        <taxon>Streptomyces</taxon>
    </lineage>
</organism>
<dbReference type="CDD" id="cd03794">
    <property type="entry name" value="GT4_WbuB-like"/>
    <property type="match status" value="1"/>
</dbReference>
<dbReference type="EMBL" id="DF968264">
    <property type="protein sequence ID" value="GAP48566.1"/>
    <property type="molecule type" value="Genomic_DNA"/>
</dbReference>